<dbReference type="GO" id="GO:0005975">
    <property type="term" value="P:carbohydrate metabolic process"/>
    <property type="evidence" value="ECO:0007669"/>
    <property type="project" value="InterPro"/>
</dbReference>
<evidence type="ECO:0000256" key="2">
    <source>
        <dbReference type="ARBA" id="ARBA00022801"/>
    </source>
</evidence>
<evidence type="ECO:0000313" key="5">
    <source>
        <dbReference type="EMBL" id="SPJ26158.1"/>
    </source>
</evidence>
<evidence type="ECO:0000313" key="6">
    <source>
        <dbReference type="Proteomes" id="UP000244912"/>
    </source>
</evidence>
<proteinExistence type="inferred from homology"/>
<gene>
    <name evidence="5" type="primary">pgl_2</name>
    <name evidence="5" type="ORF">PAA8504_04014</name>
</gene>
<dbReference type="SUPFAM" id="SSF51126">
    <property type="entry name" value="Pectin lyase-like"/>
    <property type="match status" value="1"/>
</dbReference>
<accession>A0A2R8C162</accession>
<evidence type="ECO:0000256" key="4">
    <source>
        <dbReference type="RuleBase" id="RU361169"/>
    </source>
</evidence>
<name>A0A2R8C162_9RHOB</name>
<organism evidence="5 6">
    <name type="scientific">Palleronia abyssalis</name>
    <dbReference type="NCBI Taxonomy" id="1501240"/>
    <lineage>
        <taxon>Bacteria</taxon>
        <taxon>Pseudomonadati</taxon>
        <taxon>Pseudomonadota</taxon>
        <taxon>Alphaproteobacteria</taxon>
        <taxon>Rhodobacterales</taxon>
        <taxon>Roseobacteraceae</taxon>
        <taxon>Palleronia</taxon>
    </lineage>
</organism>
<dbReference type="InterPro" id="IPR011050">
    <property type="entry name" value="Pectin_lyase_fold/virulence"/>
</dbReference>
<keyword evidence="2 4" id="KW-0378">Hydrolase</keyword>
<evidence type="ECO:0000256" key="1">
    <source>
        <dbReference type="ARBA" id="ARBA00008834"/>
    </source>
</evidence>
<dbReference type="RefSeq" id="WP_108895868.1">
    <property type="nucleotide sequence ID" value="NZ_ONZF01000015.1"/>
</dbReference>
<dbReference type="PANTHER" id="PTHR31339:SF9">
    <property type="entry name" value="PLASMIN AND FIBRONECTIN-BINDING PROTEIN A"/>
    <property type="match status" value="1"/>
</dbReference>
<comment type="similarity">
    <text evidence="1 4">Belongs to the glycosyl hydrolase 28 family.</text>
</comment>
<dbReference type="InterPro" id="IPR051801">
    <property type="entry name" value="GH28_Enzymes"/>
</dbReference>
<evidence type="ECO:0000256" key="3">
    <source>
        <dbReference type="ARBA" id="ARBA00023295"/>
    </source>
</evidence>
<dbReference type="OrthoDB" id="9795222at2"/>
<dbReference type="EC" id="3.2.1.15" evidence="5"/>
<reference evidence="6" key="1">
    <citation type="submission" date="2018-03" db="EMBL/GenBank/DDBJ databases">
        <authorList>
            <person name="Rodrigo-Torres L."/>
            <person name="Arahal R. D."/>
            <person name="Lucena T."/>
        </authorList>
    </citation>
    <scope>NUCLEOTIDE SEQUENCE [LARGE SCALE GENOMIC DNA]</scope>
    <source>
        <strain evidence="6">CECT 8504</strain>
    </source>
</reference>
<sequence length="504" mass="52974">MPDLSLIAVSPCTATFLLTPDGTRFALPRPLDWRIEDASGALVREGRAEVAPLFVEGLLPDAGYTLVCGPKRLAFRTAPCAGLVAAADHGVDPGAPDNTDALARAVAAVPEGGTLVLPVGRIASGPVFLRPRITLWLPEGCVLAAHGDRSGWPILPAREGGRVIGTWEGLPEASFAAPLTGVGCDGLILTGRGTLDAGGDRGDWWSWPKGTRDGARRPRALFLAHSDDVQISGLTVMNAPSWTVHPYRCDRLTAAALTIRNPADSPNTDGLNPESCVDARLVGLDISVGDDCIAVKAGKRGPNGEGDHLSPTRGLVIEQCRMAFGHGAVVMGSEMSGDITNVTIRDCMFEGTDRGLRVKTRRGRGGQVARIALERIAMDGVATPVALNPFYFCDADGKSDAVQSRDPSPVGIGTPRLRDITLTDITATGAGPVGLAALGLPEAPIERVTLTRVRISFADDAVPEVPLMALGVPEMRHVPLFAVHADITGRIETPAQNPTEPAWT</sequence>
<dbReference type="PANTHER" id="PTHR31339">
    <property type="entry name" value="PECTIN LYASE-RELATED"/>
    <property type="match status" value="1"/>
</dbReference>
<dbReference type="Proteomes" id="UP000244912">
    <property type="component" value="Unassembled WGS sequence"/>
</dbReference>
<dbReference type="InterPro" id="IPR012334">
    <property type="entry name" value="Pectin_lyas_fold"/>
</dbReference>
<dbReference type="GO" id="GO:0004650">
    <property type="term" value="F:polygalacturonase activity"/>
    <property type="evidence" value="ECO:0007669"/>
    <property type="project" value="UniProtKB-EC"/>
</dbReference>
<dbReference type="InterPro" id="IPR000743">
    <property type="entry name" value="Glyco_hydro_28"/>
</dbReference>
<dbReference type="AlphaFoldDB" id="A0A2R8C162"/>
<dbReference type="Pfam" id="PF00295">
    <property type="entry name" value="Glyco_hydro_28"/>
    <property type="match status" value="1"/>
</dbReference>
<dbReference type="EMBL" id="ONZF01000015">
    <property type="protein sequence ID" value="SPJ26158.1"/>
    <property type="molecule type" value="Genomic_DNA"/>
</dbReference>
<dbReference type="Gene3D" id="2.160.20.10">
    <property type="entry name" value="Single-stranded right-handed beta-helix, Pectin lyase-like"/>
    <property type="match status" value="1"/>
</dbReference>
<keyword evidence="3 4" id="KW-0326">Glycosidase</keyword>
<protein>
    <submittedName>
        <fullName evidence="5">Polygalacturonase</fullName>
        <ecNumber evidence="5">3.2.1.15</ecNumber>
    </submittedName>
</protein>
<keyword evidence="6" id="KW-1185">Reference proteome</keyword>